<evidence type="ECO:0000256" key="1">
    <source>
        <dbReference type="ARBA" id="ARBA00022723"/>
    </source>
</evidence>
<keyword evidence="3" id="KW-0862">Zinc</keyword>
<dbReference type="OrthoDB" id="49381at2759"/>
<dbReference type="PANTHER" id="PTHR14155">
    <property type="entry name" value="RING FINGER DOMAIN-CONTAINING"/>
    <property type="match status" value="1"/>
</dbReference>
<dbReference type="Gene3D" id="3.30.40.10">
    <property type="entry name" value="Zinc/RING finger domain, C3HC4 (zinc finger)"/>
    <property type="match status" value="1"/>
</dbReference>
<comment type="caution">
    <text evidence="7">The sequence shown here is derived from an EMBL/GenBank/DDBJ whole genome shotgun (WGS) entry which is preliminary data.</text>
</comment>
<dbReference type="Pfam" id="PF13639">
    <property type="entry name" value="zf-RING_2"/>
    <property type="match status" value="1"/>
</dbReference>
<dbReference type="InterPro" id="IPR013083">
    <property type="entry name" value="Znf_RING/FYVE/PHD"/>
</dbReference>
<dbReference type="PANTHER" id="PTHR14155:SF627">
    <property type="entry name" value="OS06G0192800 PROTEIN"/>
    <property type="match status" value="1"/>
</dbReference>
<protein>
    <recommendedName>
        <fullName evidence="6">RING-type domain-containing protein</fullName>
    </recommendedName>
</protein>
<evidence type="ECO:0000259" key="6">
    <source>
        <dbReference type="PROSITE" id="PS50089"/>
    </source>
</evidence>
<dbReference type="PROSITE" id="PS50089">
    <property type="entry name" value="ZF_RING_2"/>
    <property type="match status" value="1"/>
</dbReference>
<evidence type="ECO:0000256" key="3">
    <source>
        <dbReference type="ARBA" id="ARBA00022833"/>
    </source>
</evidence>
<dbReference type="SUPFAM" id="SSF57850">
    <property type="entry name" value="RING/U-box"/>
    <property type="match status" value="1"/>
</dbReference>
<dbReference type="InParanoid" id="A0A1Z5K5S2"/>
<name>A0A1Z5K5S2_FISSO</name>
<dbReference type="InterPro" id="IPR001841">
    <property type="entry name" value="Znf_RING"/>
</dbReference>
<reference evidence="7 8" key="1">
    <citation type="journal article" date="2015" name="Plant Cell">
        <title>Oil accumulation by the oleaginous diatom Fistulifera solaris as revealed by the genome and transcriptome.</title>
        <authorList>
            <person name="Tanaka T."/>
            <person name="Maeda Y."/>
            <person name="Veluchamy A."/>
            <person name="Tanaka M."/>
            <person name="Abida H."/>
            <person name="Marechal E."/>
            <person name="Bowler C."/>
            <person name="Muto M."/>
            <person name="Sunaga Y."/>
            <person name="Tanaka M."/>
            <person name="Yoshino T."/>
            <person name="Taniguchi T."/>
            <person name="Fukuda Y."/>
            <person name="Nemoto M."/>
            <person name="Matsumoto M."/>
            <person name="Wong P.S."/>
            <person name="Aburatani S."/>
            <person name="Fujibuchi W."/>
        </authorList>
    </citation>
    <scope>NUCLEOTIDE SEQUENCE [LARGE SCALE GENOMIC DNA]</scope>
    <source>
        <strain evidence="7 8">JPCC DA0580</strain>
    </source>
</reference>
<keyword evidence="1" id="KW-0479">Metal-binding</keyword>
<keyword evidence="5" id="KW-0472">Membrane</keyword>
<gene>
    <name evidence="7" type="ORF">FisN_6Hh436</name>
</gene>
<dbReference type="AlphaFoldDB" id="A0A1Z5K5S2"/>
<dbReference type="Proteomes" id="UP000198406">
    <property type="component" value="Unassembled WGS sequence"/>
</dbReference>
<evidence type="ECO:0000256" key="4">
    <source>
        <dbReference type="PROSITE-ProRule" id="PRU00175"/>
    </source>
</evidence>
<keyword evidence="5" id="KW-0812">Transmembrane</keyword>
<feature type="transmembrane region" description="Helical" evidence="5">
    <location>
        <begin position="24"/>
        <end position="47"/>
    </location>
</feature>
<organism evidence="7 8">
    <name type="scientific">Fistulifera solaris</name>
    <name type="common">Oleaginous diatom</name>
    <dbReference type="NCBI Taxonomy" id="1519565"/>
    <lineage>
        <taxon>Eukaryota</taxon>
        <taxon>Sar</taxon>
        <taxon>Stramenopiles</taxon>
        <taxon>Ochrophyta</taxon>
        <taxon>Bacillariophyta</taxon>
        <taxon>Bacillariophyceae</taxon>
        <taxon>Bacillariophycidae</taxon>
        <taxon>Naviculales</taxon>
        <taxon>Naviculaceae</taxon>
        <taxon>Fistulifera</taxon>
    </lineage>
</organism>
<evidence type="ECO:0000256" key="2">
    <source>
        <dbReference type="ARBA" id="ARBA00022771"/>
    </source>
</evidence>
<keyword evidence="2 4" id="KW-0863">Zinc-finger</keyword>
<evidence type="ECO:0000256" key="5">
    <source>
        <dbReference type="SAM" id="Phobius"/>
    </source>
</evidence>
<feature type="domain" description="RING-type" evidence="6">
    <location>
        <begin position="97"/>
        <end position="141"/>
    </location>
</feature>
<dbReference type="GO" id="GO:0008270">
    <property type="term" value="F:zinc ion binding"/>
    <property type="evidence" value="ECO:0007669"/>
    <property type="project" value="UniProtKB-KW"/>
</dbReference>
<dbReference type="EMBL" id="BDSP01000169">
    <property type="protein sequence ID" value="GAX21545.1"/>
    <property type="molecule type" value="Genomic_DNA"/>
</dbReference>
<proteinExistence type="predicted"/>
<evidence type="ECO:0000313" key="7">
    <source>
        <dbReference type="EMBL" id="GAX21545.1"/>
    </source>
</evidence>
<keyword evidence="8" id="KW-1185">Reference proteome</keyword>
<dbReference type="InterPro" id="IPR053238">
    <property type="entry name" value="RING-H2_zinc_finger"/>
</dbReference>
<accession>A0A1Z5K5S2</accession>
<keyword evidence="5" id="KW-1133">Transmembrane helix</keyword>
<evidence type="ECO:0000313" key="8">
    <source>
        <dbReference type="Proteomes" id="UP000198406"/>
    </source>
</evidence>
<sequence>MDDVATSRPGNSTDSTTTSDDSEAALFFFFGLIVIWTFIIVLSFCAARCGYLQSSQESEQNCQAIDDQIITKRAVSFAFTSEDVEAGCEAIKDTPECTICLNSFEEHDIVSWSQNQACRHVFHHTCIIPWLAKDPQCPCCRQPFLGNSSNRAATTFFSVHMGLVDTCKATPEQKDAYQKLLESSELIRCKSNTRLGKFAEKNGE</sequence>